<name>A0A6J5KPB0_9CAUD</name>
<protein>
    <submittedName>
        <fullName evidence="2">Uncharacterized protein</fullName>
    </submittedName>
</protein>
<evidence type="ECO:0000256" key="1">
    <source>
        <dbReference type="SAM" id="MobiDB-lite"/>
    </source>
</evidence>
<reference evidence="2" key="1">
    <citation type="submission" date="2020-04" db="EMBL/GenBank/DDBJ databases">
        <authorList>
            <person name="Chiriac C."/>
            <person name="Salcher M."/>
            <person name="Ghai R."/>
            <person name="Kavagutti S V."/>
        </authorList>
    </citation>
    <scope>NUCLEOTIDE SEQUENCE</scope>
</reference>
<organism evidence="2">
    <name type="scientific">uncultured Caudovirales phage</name>
    <dbReference type="NCBI Taxonomy" id="2100421"/>
    <lineage>
        <taxon>Viruses</taxon>
        <taxon>Duplodnaviria</taxon>
        <taxon>Heunggongvirae</taxon>
        <taxon>Uroviricota</taxon>
        <taxon>Caudoviricetes</taxon>
        <taxon>Peduoviridae</taxon>
        <taxon>Maltschvirus</taxon>
        <taxon>Maltschvirus maltsch</taxon>
    </lineage>
</organism>
<gene>
    <name evidence="2" type="ORF">UFOVP19_43</name>
</gene>
<feature type="region of interest" description="Disordered" evidence="1">
    <location>
        <begin position="1"/>
        <end position="39"/>
    </location>
</feature>
<dbReference type="EMBL" id="LR796158">
    <property type="protein sequence ID" value="CAB4122039.1"/>
    <property type="molecule type" value="Genomic_DNA"/>
</dbReference>
<feature type="compositionally biased region" description="Basic residues" evidence="1">
    <location>
        <begin position="12"/>
        <end position="39"/>
    </location>
</feature>
<proteinExistence type="predicted"/>
<sequence>MAKKNDSSKLTFGKRKRGAAKKSYNKHSPKPKPYRGQGK</sequence>
<evidence type="ECO:0000313" key="2">
    <source>
        <dbReference type="EMBL" id="CAB4122039.1"/>
    </source>
</evidence>
<accession>A0A6J5KPB0</accession>